<reference evidence="1" key="2">
    <citation type="submission" date="2021-02" db="EMBL/GenBank/DDBJ databases">
        <authorList>
            <person name="Kimball J.A."/>
            <person name="Haas M.W."/>
            <person name="Macchietto M."/>
            <person name="Kono T."/>
            <person name="Duquette J."/>
            <person name="Shao M."/>
        </authorList>
    </citation>
    <scope>NUCLEOTIDE SEQUENCE</scope>
    <source>
        <tissue evidence="1">Fresh leaf tissue</tissue>
    </source>
</reference>
<dbReference type="EMBL" id="JAAALK010000290">
    <property type="protein sequence ID" value="KAG8047743.1"/>
    <property type="molecule type" value="Genomic_DNA"/>
</dbReference>
<gene>
    <name evidence="1" type="ORF">GUJ93_ZPchr0008g12372</name>
</gene>
<proteinExistence type="predicted"/>
<evidence type="ECO:0000313" key="2">
    <source>
        <dbReference type="Proteomes" id="UP000729402"/>
    </source>
</evidence>
<keyword evidence="2" id="KW-1185">Reference proteome</keyword>
<evidence type="ECO:0000313" key="1">
    <source>
        <dbReference type="EMBL" id="KAG8047743.1"/>
    </source>
</evidence>
<comment type="caution">
    <text evidence="1">The sequence shown here is derived from an EMBL/GenBank/DDBJ whole genome shotgun (WGS) entry which is preliminary data.</text>
</comment>
<name>A0A8J5RCX4_ZIZPA</name>
<dbReference type="Proteomes" id="UP000729402">
    <property type="component" value="Unassembled WGS sequence"/>
</dbReference>
<dbReference type="AlphaFoldDB" id="A0A8J5RCX4"/>
<protein>
    <submittedName>
        <fullName evidence="1">Uncharacterized protein</fullName>
    </submittedName>
</protein>
<sequence length="124" mass="13479">MTRMMKSSVYPRSPLVPPVEVLAHSTGARGGTFSVSSLKVPSAIEEGPKMKERGSRGGGQINCSSGIEQGTTIEQTAYQVTPLSSRATNAFDEECRRLTGQSARLCDRLPDYEEKALNLEDMLQ</sequence>
<reference evidence="1" key="1">
    <citation type="journal article" date="2021" name="bioRxiv">
        <title>Whole Genome Assembly and Annotation of Northern Wild Rice, Zizania palustris L., Supports a Whole Genome Duplication in the Zizania Genus.</title>
        <authorList>
            <person name="Haas M."/>
            <person name="Kono T."/>
            <person name="Macchietto M."/>
            <person name="Millas R."/>
            <person name="McGilp L."/>
            <person name="Shao M."/>
            <person name="Duquette J."/>
            <person name="Hirsch C.N."/>
            <person name="Kimball J."/>
        </authorList>
    </citation>
    <scope>NUCLEOTIDE SEQUENCE</scope>
    <source>
        <tissue evidence="1">Fresh leaf tissue</tissue>
    </source>
</reference>
<accession>A0A8J5RCX4</accession>
<organism evidence="1 2">
    <name type="scientific">Zizania palustris</name>
    <name type="common">Northern wild rice</name>
    <dbReference type="NCBI Taxonomy" id="103762"/>
    <lineage>
        <taxon>Eukaryota</taxon>
        <taxon>Viridiplantae</taxon>
        <taxon>Streptophyta</taxon>
        <taxon>Embryophyta</taxon>
        <taxon>Tracheophyta</taxon>
        <taxon>Spermatophyta</taxon>
        <taxon>Magnoliopsida</taxon>
        <taxon>Liliopsida</taxon>
        <taxon>Poales</taxon>
        <taxon>Poaceae</taxon>
        <taxon>BOP clade</taxon>
        <taxon>Oryzoideae</taxon>
        <taxon>Oryzeae</taxon>
        <taxon>Zizaniinae</taxon>
        <taxon>Zizania</taxon>
    </lineage>
</organism>